<feature type="domain" description="C2H2-type" evidence="2">
    <location>
        <begin position="84"/>
        <end position="105"/>
    </location>
</feature>
<dbReference type="EMBL" id="CATQJA010002648">
    <property type="protein sequence ID" value="CAJ0577238.1"/>
    <property type="molecule type" value="Genomic_DNA"/>
</dbReference>
<dbReference type="InterPro" id="IPR052797">
    <property type="entry name" value="RegFact_GeneExpr_CellDeath"/>
</dbReference>
<evidence type="ECO:0000313" key="4">
    <source>
        <dbReference type="Proteomes" id="UP001177023"/>
    </source>
</evidence>
<feature type="region of interest" description="Disordered" evidence="1">
    <location>
        <begin position="358"/>
        <end position="381"/>
    </location>
</feature>
<protein>
    <recommendedName>
        <fullName evidence="2">C2H2-type domain-containing protein</fullName>
    </recommendedName>
</protein>
<dbReference type="InterPro" id="IPR013087">
    <property type="entry name" value="Znf_C2H2_type"/>
</dbReference>
<sequence>MLTRRQASHEKGHHPTNIDVEGGDEDEYMLETNATTTRATRQVCPYGCGRLVAPRTVEIHRTQGCRGLHEEPFGEADRRRNYLCGVCCMEFHTRRGFMDHMNDEHDVAARIHVLDFPNREMFERFFHWLEVQGGANFRTRSGAKKQLTGKRAMMFRCNRTGFVESQSAAERRNKEKLGPVRCGYTCTAYVQVTFHEEGHCTATFCGDHYGHDARLRVPIAIKHLIGRYVFDQDMNFGDIVRLLHYKFSPLCHENVLAQRICMIDNDEIRTIVLALKKQVEHGTPLPETEEVWDEELLDKAQIERPWITARNLAPNDKTTDELAREYDWPVPSMFVAKQKAADGEYRPVVHMLLGKEMQARASGADEDDDDDDPRGLAPEEKVIYQQDGTEYQIIPEVDDAERVDYVESINVEEVVGSVAEGKLGADLLHRPYPSPLLRRGRQRPQNSRVLSPRRSTLTRLVLSEANYVKTLVAANVNYQGEQELVLWINKLKNLRRELNDLSKREGRSLQAPADAYFDNAANEELLRMDRKVSNEIVGSISDDEEMLNFGTETVC</sequence>
<dbReference type="PANTHER" id="PTHR33936">
    <property type="entry name" value="PROTEIN CBG17840"/>
    <property type="match status" value="1"/>
</dbReference>
<reference evidence="3" key="1">
    <citation type="submission" date="2023-06" db="EMBL/GenBank/DDBJ databases">
        <authorList>
            <person name="Delattre M."/>
        </authorList>
    </citation>
    <scope>NUCLEOTIDE SEQUENCE</scope>
    <source>
        <strain evidence="3">AF72</strain>
    </source>
</reference>
<keyword evidence="4" id="KW-1185">Reference proteome</keyword>
<proteinExistence type="predicted"/>
<dbReference type="Proteomes" id="UP001177023">
    <property type="component" value="Unassembled WGS sequence"/>
</dbReference>
<feature type="region of interest" description="Disordered" evidence="1">
    <location>
        <begin position="1"/>
        <end position="23"/>
    </location>
</feature>
<evidence type="ECO:0000313" key="3">
    <source>
        <dbReference type="EMBL" id="CAJ0577238.1"/>
    </source>
</evidence>
<evidence type="ECO:0000256" key="1">
    <source>
        <dbReference type="SAM" id="MobiDB-lite"/>
    </source>
</evidence>
<comment type="caution">
    <text evidence="3">The sequence shown here is derived from an EMBL/GenBank/DDBJ whole genome shotgun (WGS) entry which is preliminary data.</text>
</comment>
<name>A0AA36CZF1_9BILA</name>
<accession>A0AA36CZF1</accession>
<dbReference type="PANTHER" id="PTHR33936:SF3">
    <property type="entry name" value="C2H2-TYPE DOMAIN-CONTAINING PROTEIN"/>
    <property type="match status" value="1"/>
</dbReference>
<evidence type="ECO:0000259" key="2">
    <source>
        <dbReference type="PROSITE" id="PS00028"/>
    </source>
</evidence>
<feature type="non-terminal residue" evidence="3">
    <location>
        <position position="1"/>
    </location>
</feature>
<dbReference type="AlphaFoldDB" id="A0AA36CZF1"/>
<dbReference type="PROSITE" id="PS00028">
    <property type="entry name" value="ZINC_FINGER_C2H2_1"/>
    <property type="match status" value="1"/>
</dbReference>
<gene>
    <name evidence="3" type="ORF">MSPICULIGERA_LOCUS15516</name>
</gene>
<organism evidence="3 4">
    <name type="scientific">Mesorhabditis spiculigera</name>
    <dbReference type="NCBI Taxonomy" id="96644"/>
    <lineage>
        <taxon>Eukaryota</taxon>
        <taxon>Metazoa</taxon>
        <taxon>Ecdysozoa</taxon>
        <taxon>Nematoda</taxon>
        <taxon>Chromadorea</taxon>
        <taxon>Rhabditida</taxon>
        <taxon>Rhabditina</taxon>
        <taxon>Rhabditomorpha</taxon>
        <taxon>Rhabditoidea</taxon>
        <taxon>Rhabditidae</taxon>
        <taxon>Mesorhabditinae</taxon>
        <taxon>Mesorhabditis</taxon>
    </lineage>
</organism>